<evidence type="ECO:0000259" key="10">
    <source>
        <dbReference type="Pfam" id="PF01050"/>
    </source>
</evidence>
<comment type="catalytic activity">
    <reaction evidence="7">
        <text>alpha-D-mannose 1-phosphate + GTP + H(+) = GDP-alpha-D-mannose + diphosphate</text>
        <dbReference type="Rhea" id="RHEA:15229"/>
        <dbReference type="ChEBI" id="CHEBI:15378"/>
        <dbReference type="ChEBI" id="CHEBI:33019"/>
        <dbReference type="ChEBI" id="CHEBI:37565"/>
        <dbReference type="ChEBI" id="CHEBI:57527"/>
        <dbReference type="ChEBI" id="CHEBI:58409"/>
        <dbReference type="EC" id="2.7.7.13"/>
    </reaction>
</comment>
<dbReference type="Gene3D" id="3.90.550.10">
    <property type="entry name" value="Spore Coat Polysaccharide Biosynthesis Protein SpsA, Chain A"/>
    <property type="match status" value="1"/>
</dbReference>
<reference evidence="12 13" key="1">
    <citation type="submission" date="2014-11" db="EMBL/GenBank/DDBJ databases">
        <title>Genomics and ecophysiology of heterotrophic nitrogen fixing bacteria isolated from estuarine surface water.</title>
        <authorList>
            <person name="Bentzon-Tilia M."/>
            <person name="Severin I."/>
            <person name="Hansen L.H."/>
            <person name="Riemann L."/>
        </authorList>
    </citation>
    <scope>NUCLEOTIDE SEQUENCE [LARGE SCALE GENOMIC DNA]</scope>
    <source>
        <strain evidence="12 13">BAL398</strain>
    </source>
</reference>
<dbReference type="EMBL" id="JXXE01000153">
    <property type="protein sequence ID" value="KIZ45455.1"/>
    <property type="molecule type" value="Genomic_DNA"/>
</dbReference>
<dbReference type="InterPro" id="IPR001538">
    <property type="entry name" value="Man6P_isomerase-2_C"/>
</dbReference>
<dbReference type="GO" id="GO:0005525">
    <property type="term" value="F:GTP binding"/>
    <property type="evidence" value="ECO:0007669"/>
    <property type="project" value="UniProtKB-KW"/>
</dbReference>
<accession>A0A0D7EY12</accession>
<evidence type="ECO:0000256" key="6">
    <source>
        <dbReference type="ARBA" id="ARBA00023134"/>
    </source>
</evidence>
<dbReference type="SUPFAM" id="SSF53448">
    <property type="entry name" value="Nucleotide-diphospho-sugar transferases"/>
    <property type="match status" value="1"/>
</dbReference>
<dbReference type="InterPro" id="IPR014710">
    <property type="entry name" value="RmlC-like_jellyroll"/>
</dbReference>
<name>A0A0D7EY12_RHOPL</name>
<dbReference type="GO" id="GO:0000271">
    <property type="term" value="P:polysaccharide biosynthetic process"/>
    <property type="evidence" value="ECO:0007669"/>
    <property type="project" value="InterPro"/>
</dbReference>
<dbReference type="PATRIC" id="fig|1076.23.peg.833"/>
<evidence type="ECO:0000256" key="4">
    <source>
        <dbReference type="ARBA" id="ARBA00022695"/>
    </source>
</evidence>
<evidence type="ECO:0000259" key="11">
    <source>
        <dbReference type="Pfam" id="PF22640"/>
    </source>
</evidence>
<dbReference type="FunFam" id="2.60.120.10:FF:000032">
    <property type="entry name" value="Mannose-1-phosphate guanylyltransferase/mannose-6-phosphate isomerase"/>
    <property type="match status" value="1"/>
</dbReference>
<gene>
    <name evidence="12" type="primary">cpsB</name>
    <name evidence="12" type="ORF">OO17_07915</name>
</gene>
<evidence type="ECO:0000313" key="13">
    <source>
        <dbReference type="Proteomes" id="UP000032515"/>
    </source>
</evidence>
<evidence type="ECO:0000256" key="8">
    <source>
        <dbReference type="RuleBase" id="RU004190"/>
    </source>
</evidence>
<evidence type="ECO:0000256" key="3">
    <source>
        <dbReference type="ARBA" id="ARBA00022679"/>
    </source>
</evidence>
<evidence type="ECO:0000256" key="7">
    <source>
        <dbReference type="ARBA" id="ARBA00047343"/>
    </source>
</evidence>
<dbReference type="FunFam" id="3.90.550.10:FF:000046">
    <property type="entry name" value="Mannose-1-phosphate guanylyltransferase (GDP)"/>
    <property type="match status" value="1"/>
</dbReference>
<evidence type="ECO:0000256" key="2">
    <source>
        <dbReference type="ARBA" id="ARBA00012387"/>
    </source>
</evidence>
<dbReference type="PANTHER" id="PTHR46390">
    <property type="entry name" value="MANNOSE-1-PHOSPHATE GUANYLYLTRANSFERASE"/>
    <property type="match status" value="1"/>
</dbReference>
<dbReference type="CDD" id="cd02213">
    <property type="entry name" value="cupin_PMI_typeII_C"/>
    <property type="match status" value="1"/>
</dbReference>
<keyword evidence="4 12" id="KW-0548">Nucleotidyltransferase</keyword>
<keyword evidence="6" id="KW-0342">GTP-binding</keyword>
<dbReference type="NCBIfam" id="TIGR01479">
    <property type="entry name" value="GMP_PMI"/>
    <property type="match status" value="1"/>
</dbReference>
<dbReference type="InterPro" id="IPR029044">
    <property type="entry name" value="Nucleotide-diphossugar_trans"/>
</dbReference>
<dbReference type="AlphaFoldDB" id="A0A0D7EY12"/>
<dbReference type="InterPro" id="IPR049577">
    <property type="entry name" value="GMPP_N"/>
</dbReference>
<dbReference type="Pfam" id="PF00483">
    <property type="entry name" value="NTP_transferase"/>
    <property type="match status" value="1"/>
</dbReference>
<dbReference type="InterPro" id="IPR011051">
    <property type="entry name" value="RmlC_Cupin_sf"/>
</dbReference>
<dbReference type="Gene3D" id="2.60.120.10">
    <property type="entry name" value="Jelly Rolls"/>
    <property type="match status" value="1"/>
</dbReference>
<dbReference type="GO" id="GO:0009298">
    <property type="term" value="P:GDP-mannose biosynthetic process"/>
    <property type="evidence" value="ECO:0007669"/>
    <property type="project" value="TreeGrafter"/>
</dbReference>
<dbReference type="Pfam" id="PF22640">
    <property type="entry name" value="ManC_GMP_beta-helix"/>
    <property type="match status" value="1"/>
</dbReference>
<dbReference type="CDD" id="cd02509">
    <property type="entry name" value="GDP-M1P_Guanylyltransferase"/>
    <property type="match status" value="1"/>
</dbReference>
<dbReference type="Pfam" id="PF01050">
    <property type="entry name" value="MannoseP_isomer"/>
    <property type="match status" value="1"/>
</dbReference>
<feature type="domain" description="Mannose-6-phosphate isomerase type II C-terminal" evidence="10">
    <location>
        <begin position="358"/>
        <end position="472"/>
    </location>
</feature>
<sequence>MSETSMASRIIPVIMCGGAGTRLWPASRESMPKQFIAMFAERSTFQDTMLRVANNDLFDKPIVVTSAEFRFVVADQLQQVGVCADIVLEPFRRDSALAVAVATVLGFRRSPDAVLLVLASDHAIKNVSAFHDACSDALPAATEGYIVTFGVIPTEPATGYGYLKPGLALNNGPVRKLAMFAEKPTRDMAETYIADGYLWNSGNFLFQADVMMREITRFQPEIGAAAEAAVDGAVQDLDFTRLAKAPFEAAPKISIDYAVMEKTEHSAVLPVDFGWSDLGSWDAIWAHADQDAAGNALSGRCEVVDVNNAIIHSDDSILTTVIGLNDIVVIASADAVMVAPRGITGEIKVLVEKLKAAGRSEATQHRRIYRPWGYYETLNLGGRHQVKRILVKPGQQLSLQKHFHRSEHWVVVHGTGEITVGDEVRMLHENESTYIPIGAIHRLANPGRIPLELIEVQVGSYLGENDIVRLEDAYNRVE</sequence>
<dbReference type="InterPro" id="IPR006375">
    <property type="entry name" value="Man1P_GuaTrfase/Man6P_Isoase"/>
</dbReference>
<dbReference type="InterPro" id="IPR054566">
    <property type="entry name" value="ManC/GMP-like_b-helix"/>
</dbReference>
<comment type="caution">
    <text evidence="12">The sequence shown here is derived from an EMBL/GenBank/DDBJ whole genome shotgun (WGS) entry which is preliminary data.</text>
</comment>
<evidence type="ECO:0000313" key="12">
    <source>
        <dbReference type="EMBL" id="KIZ45455.1"/>
    </source>
</evidence>
<protein>
    <recommendedName>
        <fullName evidence="2">mannose-1-phosphate guanylyltransferase</fullName>
        <ecNumber evidence="2">2.7.7.13</ecNumber>
    </recommendedName>
</protein>
<proteinExistence type="inferred from homology"/>
<comment type="similarity">
    <text evidence="1 8">Belongs to the mannose-6-phosphate isomerase type 2 family.</text>
</comment>
<organism evidence="12 13">
    <name type="scientific">Rhodopseudomonas palustris</name>
    <dbReference type="NCBI Taxonomy" id="1076"/>
    <lineage>
        <taxon>Bacteria</taxon>
        <taxon>Pseudomonadati</taxon>
        <taxon>Pseudomonadota</taxon>
        <taxon>Alphaproteobacteria</taxon>
        <taxon>Hyphomicrobiales</taxon>
        <taxon>Nitrobacteraceae</taxon>
        <taxon>Rhodopseudomonas</taxon>
    </lineage>
</organism>
<evidence type="ECO:0000256" key="1">
    <source>
        <dbReference type="ARBA" id="ARBA00006115"/>
    </source>
</evidence>
<evidence type="ECO:0000256" key="5">
    <source>
        <dbReference type="ARBA" id="ARBA00022741"/>
    </source>
</evidence>
<dbReference type="InterPro" id="IPR051161">
    <property type="entry name" value="Mannose-6P_isomerase_type2"/>
</dbReference>
<keyword evidence="5" id="KW-0547">Nucleotide-binding</keyword>
<dbReference type="SUPFAM" id="SSF51182">
    <property type="entry name" value="RmlC-like cupins"/>
    <property type="match status" value="1"/>
</dbReference>
<dbReference type="InterPro" id="IPR005835">
    <property type="entry name" value="NTP_transferase_dom"/>
</dbReference>
<dbReference type="EC" id="2.7.7.13" evidence="2"/>
<dbReference type="GO" id="GO:0004475">
    <property type="term" value="F:mannose-1-phosphate guanylyltransferase (GTP) activity"/>
    <property type="evidence" value="ECO:0007669"/>
    <property type="project" value="UniProtKB-EC"/>
</dbReference>
<feature type="domain" description="MannoseP isomerase/GMP-like beta-helix" evidence="11">
    <location>
        <begin position="303"/>
        <end position="354"/>
    </location>
</feature>
<dbReference type="Proteomes" id="UP000032515">
    <property type="component" value="Unassembled WGS sequence"/>
</dbReference>
<keyword evidence="3 12" id="KW-0808">Transferase</keyword>
<evidence type="ECO:0000259" key="9">
    <source>
        <dbReference type="Pfam" id="PF00483"/>
    </source>
</evidence>
<feature type="domain" description="Nucleotidyl transferase" evidence="9">
    <location>
        <begin position="12"/>
        <end position="291"/>
    </location>
</feature>
<dbReference type="PANTHER" id="PTHR46390:SF1">
    <property type="entry name" value="MANNOSE-1-PHOSPHATE GUANYLYLTRANSFERASE"/>
    <property type="match status" value="1"/>
</dbReference>